<dbReference type="EMBL" id="KX421401">
    <property type="protein sequence ID" value="AQQ16931.1"/>
    <property type="molecule type" value="Genomic_DNA"/>
</dbReference>
<evidence type="ECO:0000313" key="15">
    <source>
        <dbReference type="EMBL" id="QDY98286.1"/>
    </source>
</evidence>
<evidence type="ECO:0000313" key="8">
    <source>
        <dbReference type="EMBL" id="AQT46108.1"/>
    </source>
</evidence>
<evidence type="ECO:0000313" key="9">
    <source>
        <dbReference type="EMBL" id="AUR44926.1"/>
    </source>
</evidence>
<reference evidence="17 27" key="16">
    <citation type="submission" date="2019-10" db="EMBL/GenBank/DDBJ databases">
        <authorList>
            <person name="Zhao L."/>
            <person name="Zhang X."/>
            <person name="Liu C."/>
        </authorList>
    </citation>
    <scope>NUCLEOTIDE SEQUENCE [LARGE SCALE GENOMIC DNA]</scope>
    <source>
        <strain evidence="17">CH/AHMG/2018</strain>
    </source>
</reference>
<evidence type="ECO:0000313" key="10">
    <source>
        <dbReference type="EMBL" id="AUT77136.1"/>
    </source>
</evidence>
<evidence type="ECO:0000313" key="14">
    <source>
        <dbReference type="EMBL" id="AYU58951.1"/>
    </source>
</evidence>
<dbReference type="Proteomes" id="UP000326050">
    <property type="component" value="Segment"/>
</dbReference>
<reference evidence="9" key="8">
    <citation type="submission" date="2017-02" db="EMBL/GenBank/DDBJ databases">
        <title>Molecular characteristics of fowl adenovirus serotype 4 isolated from pigeon.</title>
        <authorList>
            <person name="Li H."/>
            <person name="Wang J."/>
            <person name="Liu L."/>
            <person name="Liu S."/>
        </authorList>
    </citation>
    <scope>NUCLEOTIDE SEQUENCE [LARGE SCALE GENOMIC DNA]</scope>
    <source>
        <strain evidence="9">HLJ/160826</strain>
    </source>
</reference>
<evidence type="ECO:0000313" key="18">
    <source>
        <dbReference type="EMBL" id="QOE83653.1"/>
    </source>
</evidence>
<dbReference type="EMBL" id="KX090424">
    <property type="protein sequence ID" value="AOS87912.1"/>
    <property type="molecule type" value="Genomic_DNA"/>
</dbReference>
<dbReference type="Proteomes" id="UP000320295">
    <property type="component" value="Segment"/>
</dbReference>
<dbReference type="Proteomes" id="UP000320871">
    <property type="component" value="Segment"/>
</dbReference>
<evidence type="ECO:0000313" key="25">
    <source>
        <dbReference type="Proteomes" id="UP000321061"/>
    </source>
</evidence>
<dbReference type="EMBL" id="MH454598">
    <property type="protein sequence ID" value="AYU58951.1"/>
    <property type="molecule type" value="Genomic_DNA"/>
</dbReference>
<evidence type="ECO:0000313" key="4">
    <source>
        <dbReference type="EMBL" id="AOS87829.1"/>
    </source>
</evidence>
<reference evidence="15 25" key="14">
    <citation type="submission" date="2019-01" db="EMBL/GenBank/DDBJ databases">
        <authorList>
            <person name="Chen L."/>
            <person name="Yin L."/>
            <person name="Liu L."/>
            <person name="Peng P."/>
            <person name="Cao Y."/>
        </authorList>
    </citation>
    <scope>NUCLEOTIDE SEQUENCE [LARGE SCALE GENOMIC DNA]</scope>
    <source>
        <strain evidence="15">CH/GDYF/201706</strain>
    </source>
</reference>
<evidence type="ECO:0000313" key="27">
    <source>
        <dbReference type="Proteomes" id="UP000510761"/>
    </source>
</evidence>
<dbReference type="EMBL" id="KX421404">
    <property type="protein sequence ID" value="AQT46065.1"/>
    <property type="molecule type" value="Genomic_DNA"/>
</dbReference>
<dbReference type="EMBL" id="KX421403">
    <property type="protein sequence ID" value="AQT46108.1"/>
    <property type="molecule type" value="Genomic_DNA"/>
</dbReference>
<dbReference type="EMBL" id="MK629523">
    <property type="protein sequence ID" value="QEY87746.1"/>
    <property type="molecule type" value="Genomic_DNA"/>
</dbReference>
<evidence type="ECO:0000313" key="21">
    <source>
        <dbReference type="Proteomes" id="UP000165897"/>
    </source>
</evidence>
<dbReference type="EMBL" id="KX061750">
    <property type="protein sequence ID" value="AOS87829.1"/>
    <property type="molecule type" value="Genomic_DNA"/>
</dbReference>
<dbReference type="Proteomes" id="UP000321061">
    <property type="component" value="Genome"/>
</dbReference>
<reference evidence="18" key="17">
    <citation type="journal article" date="2020" name="Poult. Sci.">
        <title>Molecular relationship of the Fowl Adenovirus serotype 4 isolated from the contaminated live vaccine and wild strains isolated in China 2013-2018.</title>
        <authorList>
            <person name="Su Q."/>
            <person name="Hou L."/>
            <person name="Liu X."/>
            <person name="Cui Z."/>
            <person name="Chang S."/>
            <person name="Zhao P."/>
        </authorList>
    </citation>
    <scope>NUCLEOTIDE SEQUENCE</scope>
    <source>
        <strain evidence="18">FAdV-n22</strain>
    </source>
</reference>
<evidence type="ECO:0000313" key="12">
    <source>
        <dbReference type="EMBL" id="AWR92709.1"/>
    </source>
</evidence>
<dbReference type="EMBL" id="MT813039">
    <property type="protein sequence ID" value="QWW27670.1"/>
    <property type="molecule type" value="Genomic_DNA"/>
</dbReference>
<reference evidence="11" key="11">
    <citation type="journal article" date="2018" name="Microb. Pathog.">
        <title>Complete genome sequence and pathogenicity of fowl adenovirus serotype 4 involved in hydropericardium syndrome in Southwest China.</title>
        <authorList>
            <person name="Guan R."/>
            <person name="Tian Y."/>
            <person name="Han X."/>
            <person name="Yang X."/>
            <person name="Wang H."/>
        </authorList>
    </citation>
    <scope>NUCLEOTIDE SEQUENCE [LARGE SCALE GENOMIC DNA]</scope>
    <source>
        <strain evidence="11">SCnj1601</strain>
    </source>
</reference>
<dbReference type="Proteomes" id="UP000693878">
    <property type="component" value="Segment"/>
</dbReference>
<evidence type="ECO:0000313" key="19">
    <source>
        <dbReference type="EMBL" id="QWW27670.1"/>
    </source>
</evidence>
<evidence type="ECO:0000313" key="23">
    <source>
        <dbReference type="Proteomes" id="UP000317905"/>
    </source>
</evidence>
<evidence type="ECO:0000313" key="5">
    <source>
        <dbReference type="EMBL" id="AOS87912.1"/>
    </source>
</evidence>
<dbReference type="Proteomes" id="UP000173008">
    <property type="component" value="Genome"/>
</dbReference>
<dbReference type="Proteomes" id="UP000318388">
    <property type="component" value="Segment"/>
</dbReference>
<evidence type="ECO:0000313" key="2">
    <source>
        <dbReference type="EMBL" id="AMB36770.1"/>
    </source>
</evidence>
<dbReference type="Proteomes" id="UP000165897">
    <property type="component" value="Segment"/>
</dbReference>
<dbReference type="EMBL" id="KY927938">
    <property type="protein sequence ID" value="AVD96424.1"/>
    <property type="molecule type" value="Genomic_DNA"/>
</dbReference>
<reference evidence="12" key="10">
    <citation type="submission" date="2017-07" db="EMBL/GenBank/DDBJ databases">
        <authorList>
            <person name="Sun Z.S."/>
            <person name="Albrecht U."/>
            <person name="Echele G."/>
            <person name="Lee C.C."/>
        </authorList>
    </citation>
    <scope>NUCLEOTIDE SEQUENCE</scope>
    <source>
        <strain evidence="12">SD1511</strain>
    </source>
</reference>
<reference evidence="1 22" key="1">
    <citation type="journal article" date="2015" name="PLoS ONE">
        <title>Pathogenicity and Complete Genome Characterization of Fowl Adenoviruses Isolated from Chickens Associated with Inclusion Body Hepatitis and Hydropericardium Syndrome in China.</title>
        <authorList>
            <person name="Zhao J."/>
            <person name="Zhong Q."/>
            <person name="Zhao Y."/>
            <person name="Hu Y.X."/>
            <person name="Zhang G.Z."/>
        </authorList>
    </citation>
    <scope>NUCLEOTIDE SEQUENCE [LARGE SCALE GENOMIC DNA]</scope>
    <source>
        <strain evidence="1">JSJ13</strain>
    </source>
</reference>
<dbReference type="Proteomes" id="UP000318794">
    <property type="component" value="Segment"/>
</dbReference>
<reference evidence="4 23" key="5">
    <citation type="submission" date="2016-04" db="EMBL/GenBank/DDBJ databases">
        <title>Genome characterization of an isolate HLJ/151129 of fowl adenovirus serotype 4.</title>
        <authorList>
            <person name="Li H."/>
            <person name="Wang J."/>
            <person name="Liu S."/>
        </authorList>
    </citation>
    <scope>NUCLEOTIDE SEQUENCE [LARGE SCALE GENOMIC DNA]</scope>
    <source>
        <strain evidence="4">HLJ/151118</strain>
    </source>
</reference>
<dbReference type="EMBL" id="MT119964">
    <property type="protein sequence ID" value="QOE83653.1"/>
    <property type="molecule type" value="Genomic_DNA"/>
</dbReference>
<sequence>MSELAFHLQLRSIFTPSQWEEIDAEQYKRHANNAAELLLEAKRIYCNYGLYQTLELRSKHGHSPLSNSRQLASIAAKEGMHLTSLVNAITSWLDAFPYNPRKDYVNTMYVVGDASSCADPFAFSLVRAFECVLMGDMNQFDMKEYARVQRETKFLYFPLAFHSLPFQSPTVNNMLQGRETTIASDGELVTIKPTKCLVRLRSLPHPDRLPTNKNQHVIINFEAPTVGLAFEAAELVGYIRRLKTHAATSNDVLECCNPYGYLCSKSSAGDMCSTCSEYHADFLSLSDDY</sequence>
<dbReference type="EMBL" id="KU587519">
    <property type="protein sequence ID" value="AMB36770.1"/>
    <property type="molecule type" value="Genomic_DNA"/>
</dbReference>
<evidence type="ECO:0000313" key="1">
    <source>
        <dbReference type="EMBL" id="AIS19783.1"/>
    </source>
</evidence>
<dbReference type="EMBL" id="KU245540">
    <property type="protein sequence ID" value="AMQ81257.1"/>
    <property type="molecule type" value="Genomic_DNA"/>
</dbReference>
<reference evidence="5 24" key="6">
    <citation type="submission" date="2016-04" db="EMBL/GenBank/DDBJ databases">
        <title>Genome characterization of fowl adenovirus isolate from chickens associated with hepatitis and hydropericardium syndrome in China.</title>
        <authorList>
            <person name="Li H."/>
            <person name="Wang J."/>
            <person name="Liu S."/>
        </authorList>
    </citation>
    <scope>NUCLEOTIDE SEQUENCE [LARGE SCALE GENOMIC DNA]</scope>
    <source>
        <strain evidence="5">HN/151029</strain>
    </source>
</reference>
<evidence type="ECO:0000313" key="22">
    <source>
        <dbReference type="Proteomes" id="UP000173008"/>
    </source>
</evidence>
<name>A0A096ZGY9_9ADEN</name>
<reference evidence="6" key="7">
    <citation type="submission" date="2017-02" db="EMBL/GenBank/DDBJ databases">
        <title>Complete genome characterization of Fowl Adenovirus Serotype 4 Strain isolated from chickens associated with hydropericardium syndrome in China.</title>
        <authorList>
            <person name="Ma J."/>
        </authorList>
    </citation>
    <scope>NUCLEOTIDE SEQUENCE [LARGE SCALE GENOMIC DNA]</scope>
    <source>
        <strain evidence="6">HB1502</strain>
        <strain evidence="8">HN1501</strain>
        <strain evidence="7">SD1501</strain>
    </source>
</reference>
<dbReference type="EMBL" id="MF521611">
    <property type="protein sequence ID" value="AWT40665.1"/>
    <property type="molecule type" value="Genomic_DNA"/>
</dbReference>
<proteinExistence type="predicted"/>
<dbReference type="EMBL" id="KM096544">
    <property type="protein sequence ID" value="AIS19783.1"/>
    <property type="molecule type" value="Genomic_DNA"/>
</dbReference>
<reference evidence="3 20" key="2">
    <citation type="submission" date="2015-12" db="EMBL/GenBank/DDBJ databases">
        <title>Complete genome characterization of fowl adenoviruses isolated from chickens associated with hydropericardium syndrome in China.</title>
        <authorList>
            <person name="Li H."/>
            <person name="Wang J."/>
            <person name="Liu S."/>
        </authorList>
    </citation>
    <scope>NUCLEOTIDE SEQUENCE [LARGE SCALE GENOMIC DNA]</scope>
    <source>
        <strain evidence="3">HN/151025</strain>
    </source>
</reference>
<evidence type="ECO:0000313" key="17">
    <source>
        <dbReference type="EMBL" id="QLI42845.1"/>
    </source>
</evidence>
<dbReference type="Proteomes" id="UP000319559">
    <property type="component" value="Segment"/>
</dbReference>
<organism evidence="1 22">
    <name type="scientific">Fowl aviadenovirus C</name>
    <dbReference type="NCBI Taxonomy" id="190063"/>
    <lineage>
        <taxon>Viruses</taxon>
        <taxon>Varidnaviria</taxon>
        <taxon>Bamfordvirae</taxon>
        <taxon>Preplasmiviricota</taxon>
        <taxon>Polisuviricotina</taxon>
        <taxon>Pharingeaviricetes</taxon>
        <taxon>Rowavirales</taxon>
        <taxon>Adenoviridae</taxon>
        <taxon>Aviadenovirus</taxon>
        <taxon>Aviadenovirus hydropericardii</taxon>
    </lineage>
</organism>
<dbReference type="Proteomes" id="UP000320291">
    <property type="component" value="Segment"/>
</dbReference>
<dbReference type="Proteomes" id="UP000510761">
    <property type="component" value="Segment"/>
</dbReference>
<reference evidence="2 21" key="3">
    <citation type="journal article" date="2016" name="Genome Announc.">
        <title>Genome Sequence of a Fowl Adenovirus Serotype 4 Strain Lethal to Chickens, Isolated from China.</title>
        <authorList>
            <person name="Li L."/>
            <person name="Luo L."/>
            <person name="Luo Q."/>
            <person name="Zhang T."/>
            <person name="Zhao K."/>
            <person name="Wang H."/>
            <person name="Zhang R."/>
            <person name="Lu Q."/>
            <person name="Pan Z."/>
            <person name="Shao H."/>
            <person name="Zhang W."/>
            <person name="Wen G."/>
        </authorList>
    </citation>
    <scope>NUCLEOTIDE SEQUENCE [LARGE SCALE GENOMIC DNA]</scope>
    <source>
        <strain evidence="2">HB1510</strain>
    </source>
</reference>
<evidence type="ECO:0000313" key="3">
    <source>
        <dbReference type="EMBL" id="AMQ81257.1"/>
    </source>
</evidence>
<evidence type="ECO:0000313" key="20">
    <source>
        <dbReference type="Proteomes" id="UP000152565"/>
    </source>
</evidence>
<evidence type="ECO:0000313" key="7">
    <source>
        <dbReference type="EMBL" id="AQT46065.1"/>
    </source>
</evidence>
<dbReference type="EMBL" id="MF496037">
    <property type="protein sequence ID" value="AWR92709.1"/>
    <property type="molecule type" value="Genomic_DNA"/>
</dbReference>
<protein>
    <submittedName>
        <fullName evidence="1">ORF12</fullName>
    </submittedName>
</protein>
<evidence type="ECO:0000313" key="11">
    <source>
        <dbReference type="EMBL" id="AVD96424.1"/>
    </source>
</evidence>
<evidence type="ECO:0000313" key="16">
    <source>
        <dbReference type="EMBL" id="QEY87746.1"/>
    </source>
</evidence>
<reference evidence="19" key="18">
    <citation type="journal article" date="2021" name="J. Vet. Diagn. Invest.">
        <title>Emergence of fowl aviadenovirus C-4 in a backyard chicken flock in California.</title>
        <authorList>
            <person name="Mete A."/>
            <person name="Armien A.G."/>
            <person name="Rejmanek D."/>
            <person name="Mott M."/>
            <person name="Crossley B.M."/>
        </authorList>
    </citation>
    <scope>NUCLEOTIDE SEQUENCE</scope>
    <source>
        <strain evidence="19">D2004737</strain>
    </source>
</reference>
<dbReference type="EMBL" id="MK387062">
    <property type="protein sequence ID" value="QDY98286.1"/>
    <property type="molecule type" value="Genomic_DNA"/>
</dbReference>
<dbReference type="Proteomes" id="UP000316932">
    <property type="component" value="Segment"/>
</dbReference>
<dbReference type="Proteomes" id="UP000318273">
    <property type="component" value="Segment"/>
</dbReference>
<reference evidence="2" key="4">
    <citation type="submission" date="2016-01" db="EMBL/GenBank/DDBJ databases">
        <authorList>
            <person name="Li L.T."/>
            <person name="Wen G.Y."/>
        </authorList>
    </citation>
    <scope>NUCLEOTIDE SEQUENCE</scope>
    <source>
        <strain evidence="2">HB1510</strain>
    </source>
</reference>
<dbReference type="EMBL" id="MG824745">
    <property type="protein sequence ID" value="AUT77136.1"/>
    <property type="molecule type" value="Genomic_DNA"/>
</dbReference>
<reference evidence="10" key="12">
    <citation type="submission" date="2018-01" db="EMBL/GenBank/DDBJ databases">
        <title>Epidemiological investigation and molecular differentiation of fowl adenovirus infections in commercial chickens in China.</title>
        <authorList>
            <person name="Luo Y."/>
            <person name="Zhao L."/>
            <person name="Weng Y."/>
        </authorList>
    </citation>
    <scope>NUCLEOTIDE SEQUENCE [LARGE SCALE GENOMIC DNA]</scope>
    <source>
        <strain evidence="10">CH/JS/TCZHP/2015</strain>
    </source>
</reference>
<dbReference type="EMBL" id="MN606303">
    <property type="protein sequence ID" value="QLI42845.1"/>
    <property type="molecule type" value="Genomic_DNA"/>
</dbReference>
<dbReference type="Proteomes" id="UP000317905">
    <property type="component" value="Segment"/>
</dbReference>
<evidence type="ECO:0000313" key="13">
    <source>
        <dbReference type="EMBL" id="AWT40665.1"/>
    </source>
</evidence>
<evidence type="ECO:0000313" key="24">
    <source>
        <dbReference type="Proteomes" id="UP000318273"/>
    </source>
</evidence>
<dbReference type="Proteomes" id="UP000152565">
    <property type="component" value="Genome"/>
</dbReference>
<dbReference type="Proteomes" id="UP000662949">
    <property type="component" value="Segment"/>
</dbReference>
<reference evidence="13" key="9">
    <citation type="submission" date="2017-07" db="EMBL/GenBank/DDBJ databases">
        <title>Whole genome of a virulent serotype 4 avian adenovirus isolated in Zhejiang Province of China.</title>
        <authorList>
            <person name="Zheng X."/>
            <person name="Li X."/>
            <person name="Mao S."/>
            <person name="Xia W."/>
            <person name="Mo K."/>
            <person name="Zhou J."/>
        </authorList>
    </citation>
    <scope>NUCLEOTIDE SEQUENCE [LARGE SCALE GENOMIC DNA]</scope>
    <source>
        <strain evidence="13">ZJ2015</strain>
    </source>
</reference>
<evidence type="ECO:0000313" key="26">
    <source>
        <dbReference type="Proteomes" id="UP000326050"/>
    </source>
</evidence>
<dbReference type="EMBL" id="KY569422">
    <property type="protein sequence ID" value="AUR44926.1"/>
    <property type="molecule type" value="Genomic_DNA"/>
</dbReference>
<accession>A0A096ZGY9</accession>
<reference evidence="16 26" key="15">
    <citation type="submission" date="2019-03" db="EMBL/GenBank/DDBJ databases">
        <authorList>
            <person name="Zhai X."/>
        </authorList>
    </citation>
    <scope>NUCLEOTIDE SEQUENCE [LARGE SCALE GENOMIC DNA]</scope>
    <source>
        <strain evidence="16">SCDY</strain>
    </source>
</reference>
<dbReference type="Proteomes" id="UP000315230">
    <property type="component" value="Segment"/>
</dbReference>
<evidence type="ECO:0000313" key="6">
    <source>
        <dbReference type="EMBL" id="AQQ16931.1"/>
    </source>
</evidence>
<dbReference type="Proteomes" id="UP000317479">
    <property type="component" value="Segment"/>
</dbReference>
<reference evidence="14" key="13">
    <citation type="submission" date="2018-06" db="EMBL/GenBank/DDBJ databases">
        <title>Pathogenicity and molecular characterization of a fowl adenovirus serotype 4 isolated from Chickens Associated with Hydropericardium-hepatitis Syndrome in China.</title>
        <authorList>
            <person name="Ren G."/>
            <person name="Chen R."/>
            <person name="Wang H."/>
            <person name="Huang M."/>
            <person name="Yan Y."/>
            <person name="Liu F."/>
        </authorList>
    </citation>
    <scope>NUCLEOTIDE SEQUENCE [LARGE SCALE GENOMIC DNA]</scope>
    <source>
        <strain evidence="14">GX-1</strain>
    </source>
</reference>